<evidence type="ECO:0000256" key="2">
    <source>
        <dbReference type="SAM" id="MobiDB-lite"/>
    </source>
</evidence>
<dbReference type="InterPro" id="IPR018625">
    <property type="entry name" value="Pet100"/>
</dbReference>
<sequence length="121" mass="14351">MVLGKQGLRFEGYKFALYIMVPVAASISFNDPEVRKKAVDYFQFLKYPANPNTNLVKEYEELRENEMKKREQLKAYREEVKKLRELNDKRQELFKETEDLKGGGGNSSGGRKWFSWFRRSE</sequence>
<feature type="region of interest" description="Disordered" evidence="2">
    <location>
        <begin position="96"/>
        <end position="121"/>
    </location>
</feature>
<dbReference type="GO" id="GO:0005739">
    <property type="term" value="C:mitochondrion"/>
    <property type="evidence" value="ECO:0007669"/>
    <property type="project" value="InterPro"/>
</dbReference>
<name>A0A6S9A6Z6_9STRA</name>
<keyword evidence="1" id="KW-0175">Coiled coil</keyword>
<evidence type="ECO:0000256" key="1">
    <source>
        <dbReference type="SAM" id="Coils"/>
    </source>
</evidence>
<dbReference type="EMBL" id="HBGN01002304">
    <property type="protein sequence ID" value="CAD9315145.1"/>
    <property type="molecule type" value="Transcribed_RNA"/>
</dbReference>
<protein>
    <submittedName>
        <fullName evidence="3">Uncharacterized protein</fullName>
    </submittedName>
</protein>
<organism evidence="3">
    <name type="scientific">Ditylum brightwellii</name>
    <dbReference type="NCBI Taxonomy" id="49249"/>
    <lineage>
        <taxon>Eukaryota</taxon>
        <taxon>Sar</taxon>
        <taxon>Stramenopiles</taxon>
        <taxon>Ochrophyta</taxon>
        <taxon>Bacillariophyta</taxon>
        <taxon>Mediophyceae</taxon>
        <taxon>Lithodesmiophycidae</taxon>
        <taxon>Lithodesmiales</taxon>
        <taxon>Lithodesmiaceae</taxon>
        <taxon>Ditylum</taxon>
    </lineage>
</organism>
<evidence type="ECO:0000313" key="3">
    <source>
        <dbReference type="EMBL" id="CAD9315145.1"/>
    </source>
</evidence>
<accession>A0A6S9A6Z6</accession>
<gene>
    <name evidence="3" type="ORF">DBRI1063_LOCUS1551</name>
</gene>
<reference evidence="3" key="1">
    <citation type="submission" date="2021-01" db="EMBL/GenBank/DDBJ databases">
        <authorList>
            <person name="Corre E."/>
            <person name="Pelletier E."/>
            <person name="Niang G."/>
            <person name="Scheremetjew M."/>
            <person name="Finn R."/>
            <person name="Kale V."/>
            <person name="Holt S."/>
            <person name="Cochrane G."/>
            <person name="Meng A."/>
            <person name="Brown T."/>
            <person name="Cohen L."/>
        </authorList>
    </citation>
    <scope>NUCLEOTIDE SEQUENCE</scope>
    <source>
        <strain evidence="3">Pop2</strain>
    </source>
</reference>
<dbReference type="AlphaFoldDB" id="A0A6S9A6Z6"/>
<proteinExistence type="predicted"/>
<dbReference type="Pfam" id="PF09803">
    <property type="entry name" value="Pet100"/>
    <property type="match status" value="1"/>
</dbReference>
<feature type="coiled-coil region" evidence="1">
    <location>
        <begin position="52"/>
        <end position="96"/>
    </location>
</feature>
<dbReference type="GO" id="GO:0033617">
    <property type="term" value="P:mitochondrial respiratory chain complex IV assembly"/>
    <property type="evidence" value="ECO:0007669"/>
    <property type="project" value="InterPro"/>
</dbReference>